<dbReference type="GO" id="GO:0009736">
    <property type="term" value="P:cytokinin-activated signaling pathway"/>
    <property type="evidence" value="ECO:0007669"/>
    <property type="project" value="TreeGrafter"/>
</dbReference>
<gene>
    <name evidence="3" type="ORF">PVL29_018733</name>
</gene>
<sequence>MADIHYQTKPNNATMGLKLFGFNISEVEELESGKSPSGSPESEIFQADGRRYECQYCCREFANSQALGGHQNAHKKERQQLKRAKLQASARSFPDSFTRNPMVSAFMPPPHLFAPPSAPPQSYPWAYMPRAGAAPSFRAPQRGFMIKCGSEAAPEAYAGNERETPVRATLYREVQAHAGVVPELLRRGDDGPRFEKGLGLDLHLSLGPAKP</sequence>
<comment type="caution">
    <text evidence="3">The sequence shown here is derived from an EMBL/GenBank/DDBJ whole genome shotgun (WGS) entry which is preliminary data.</text>
</comment>
<dbReference type="GO" id="GO:0010090">
    <property type="term" value="P:trichome morphogenesis"/>
    <property type="evidence" value="ECO:0007669"/>
    <property type="project" value="InterPro"/>
</dbReference>
<dbReference type="GO" id="GO:0003700">
    <property type="term" value="F:DNA-binding transcription factor activity"/>
    <property type="evidence" value="ECO:0007669"/>
    <property type="project" value="TreeGrafter"/>
</dbReference>
<dbReference type="Proteomes" id="UP001168098">
    <property type="component" value="Unassembled WGS sequence"/>
</dbReference>
<keyword evidence="1" id="KW-0862">Zinc</keyword>
<keyword evidence="1" id="KW-0863">Zinc-finger</keyword>
<name>A0AA38Z5N8_VITRO</name>
<reference evidence="3 4" key="1">
    <citation type="journal article" date="2023" name="BMC Biotechnol.">
        <title>Vitis rotundifolia cv Carlos genome sequencing.</title>
        <authorList>
            <person name="Huff M."/>
            <person name="Hulse-Kemp A."/>
            <person name="Scheffler B."/>
            <person name="Youngblood R."/>
            <person name="Simpson S."/>
            <person name="Babiker E."/>
            <person name="Staton M."/>
        </authorList>
    </citation>
    <scope>NUCLEOTIDE SEQUENCE [LARGE SCALE GENOMIC DNA]</scope>
    <source>
        <tissue evidence="3">Leaf</tissue>
    </source>
</reference>
<keyword evidence="4" id="KW-1185">Reference proteome</keyword>
<dbReference type="GO" id="GO:0000976">
    <property type="term" value="F:transcription cis-regulatory region binding"/>
    <property type="evidence" value="ECO:0007669"/>
    <property type="project" value="TreeGrafter"/>
</dbReference>
<dbReference type="AlphaFoldDB" id="A0AA38Z5N8"/>
<organism evidence="3 4">
    <name type="scientific">Vitis rotundifolia</name>
    <name type="common">Muscadine grape</name>
    <dbReference type="NCBI Taxonomy" id="103349"/>
    <lineage>
        <taxon>Eukaryota</taxon>
        <taxon>Viridiplantae</taxon>
        <taxon>Streptophyta</taxon>
        <taxon>Embryophyta</taxon>
        <taxon>Tracheophyta</taxon>
        <taxon>Spermatophyta</taxon>
        <taxon>Magnoliopsida</taxon>
        <taxon>eudicotyledons</taxon>
        <taxon>Gunneridae</taxon>
        <taxon>Pentapetalae</taxon>
        <taxon>rosids</taxon>
        <taxon>Vitales</taxon>
        <taxon>Vitaceae</taxon>
        <taxon>Viteae</taxon>
        <taxon>Vitis</taxon>
    </lineage>
</organism>
<dbReference type="InterPro" id="IPR036236">
    <property type="entry name" value="Znf_C2H2_sf"/>
</dbReference>
<dbReference type="PROSITE" id="PS50157">
    <property type="entry name" value="ZINC_FINGER_C2H2_2"/>
    <property type="match status" value="1"/>
</dbReference>
<dbReference type="InterPro" id="IPR013087">
    <property type="entry name" value="Znf_C2H2_type"/>
</dbReference>
<dbReference type="InterPro" id="IPR044299">
    <property type="entry name" value="GIS3/ZFP5/ZFP6"/>
</dbReference>
<dbReference type="PANTHER" id="PTHR46353:SF13">
    <property type="entry name" value="ZINC FINGER PROTEIN 6"/>
    <property type="match status" value="1"/>
</dbReference>
<keyword evidence="1" id="KW-0479">Metal-binding</keyword>
<dbReference type="Gene3D" id="3.30.160.60">
    <property type="entry name" value="Classic Zinc Finger"/>
    <property type="match status" value="1"/>
</dbReference>
<evidence type="ECO:0000313" key="3">
    <source>
        <dbReference type="EMBL" id="KAJ9682861.1"/>
    </source>
</evidence>
<evidence type="ECO:0000256" key="1">
    <source>
        <dbReference type="PROSITE-ProRule" id="PRU00042"/>
    </source>
</evidence>
<accession>A0AA38Z5N8</accession>
<dbReference type="GO" id="GO:0005634">
    <property type="term" value="C:nucleus"/>
    <property type="evidence" value="ECO:0007669"/>
    <property type="project" value="TreeGrafter"/>
</dbReference>
<dbReference type="EMBL" id="JARBHA010000014">
    <property type="protein sequence ID" value="KAJ9682861.1"/>
    <property type="molecule type" value="Genomic_DNA"/>
</dbReference>
<dbReference type="FunFam" id="3.30.160.60:FF:002829">
    <property type="entry name" value="Zinc finger protein 6"/>
    <property type="match status" value="1"/>
</dbReference>
<evidence type="ECO:0000259" key="2">
    <source>
        <dbReference type="PROSITE" id="PS50157"/>
    </source>
</evidence>
<proteinExistence type="predicted"/>
<evidence type="ECO:0000313" key="4">
    <source>
        <dbReference type="Proteomes" id="UP001168098"/>
    </source>
</evidence>
<dbReference type="PANTHER" id="PTHR46353">
    <property type="entry name" value="ZINC FINGER PROTEIN 5"/>
    <property type="match status" value="1"/>
</dbReference>
<dbReference type="PROSITE" id="PS00028">
    <property type="entry name" value="ZINC_FINGER_C2H2_1"/>
    <property type="match status" value="1"/>
</dbReference>
<protein>
    <recommendedName>
        <fullName evidence="2">C2H2-type domain-containing protein</fullName>
    </recommendedName>
</protein>
<dbReference type="GO" id="GO:0009740">
    <property type="term" value="P:gibberellic acid mediated signaling pathway"/>
    <property type="evidence" value="ECO:0007669"/>
    <property type="project" value="TreeGrafter"/>
</dbReference>
<dbReference type="GO" id="GO:0008270">
    <property type="term" value="F:zinc ion binding"/>
    <property type="evidence" value="ECO:0007669"/>
    <property type="project" value="UniProtKB-KW"/>
</dbReference>
<feature type="domain" description="C2H2-type" evidence="2">
    <location>
        <begin position="52"/>
        <end position="79"/>
    </location>
</feature>
<dbReference type="SUPFAM" id="SSF57667">
    <property type="entry name" value="beta-beta-alpha zinc fingers"/>
    <property type="match status" value="1"/>
</dbReference>